<dbReference type="SMART" id="SM00952">
    <property type="entry name" value="RAP"/>
    <property type="match status" value="1"/>
</dbReference>
<proteinExistence type="predicted"/>
<organism evidence="2 3">
    <name type="scientific">Polypedilum vanderplanki</name>
    <name type="common">Sleeping chironomid midge</name>
    <dbReference type="NCBI Taxonomy" id="319348"/>
    <lineage>
        <taxon>Eukaryota</taxon>
        <taxon>Metazoa</taxon>
        <taxon>Ecdysozoa</taxon>
        <taxon>Arthropoda</taxon>
        <taxon>Hexapoda</taxon>
        <taxon>Insecta</taxon>
        <taxon>Pterygota</taxon>
        <taxon>Neoptera</taxon>
        <taxon>Endopterygota</taxon>
        <taxon>Diptera</taxon>
        <taxon>Nematocera</taxon>
        <taxon>Chironomoidea</taxon>
        <taxon>Chironomidae</taxon>
        <taxon>Chironominae</taxon>
        <taxon>Polypedilum</taxon>
        <taxon>Polypedilum</taxon>
    </lineage>
</organism>
<dbReference type="AlphaFoldDB" id="A0A9J6CSR9"/>
<reference evidence="2" key="1">
    <citation type="submission" date="2021-03" db="EMBL/GenBank/DDBJ databases">
        <title>Chromosome level genome of the anhydrobiotic midge Polypedilum vanderplanki.</title>
        <authorList>
            <person name="Yoshida Y."/>
            <person name="Kikawada T."/>
            <person name="Gusev O."/>
        </authorList>
    </citation>
    <scope>NUCLEOTIDE SEQUENCE</scope>
    <source>
        <strain evidence="2">NIAS01</strain>
        <tissue evidence="2">Whole body or cell culture</tissue>
    </source>
</reference>
<dbReference type="PROSITE" id="PS51286">
    <property type="entry name" value="RAP"/>
    <property type="match status" value="1"/>
</dbReference>
<dbReference type="Proteomes" id="UP001107558">
    <property type="component" value="Chromosome 1"/>
</dbReference>
<protein>
    <recommendedName>
        <fullName evidence="1">RAP domain-containing protein</fullName>
    </recommendedName>
</protein>
<evidence type="ECO:0000313" key="3">
    <source>
        <dbReference type="Proteomes" id="UP001107558"/>
    </source>
</evidence>
<comment type="caution">
    <text evidence="2">The sequence shown here is derived from an EMBL/GenBank/DDBJ whole genome shotgun (WGS) entry which is preliminary data.</text>
</comment>
<gene>
    <name evidence="2" type="ORF">PVAND_014162</name>
</gene>
<feature type="domain" description="RAP" evidence="1">
    <location>
        <begin position="575"/>
        <end position="632"/>
    </location>
</feature>
<accession>A0A9J6CSR9</accession>
<name>A0A9J6CSR9_POLVA</name>
<evidence type="ECO:0000313" key="2">
    <source>
        <dbReference type="EMBL" id="KAG5684956.1"/>
    </source>
</evidence>
<keyword evidence="3" id="KW-1185">Reference proteome</keyword>
<evidence type="ECO:0000259" key="1">
    <source>
        <dbReference type="PROSITE" id="PS51286"/>
    </source>
</evidence>
<dbReference type="InterPro" id="IPR013584">
    <property type="entry name" value="RAP"/>
</dbReference>
<sequence>MFRKVCLQNNFSKFSLLFRSNLLIEHNQKCVQASTIIPTEKKKIRESVFLAQFVPNYVKEERLILDQNIFKIEENYNDKTPSEIVDIFKELSYHGLKMEKRVMDPEFEPIIKAVIENIKKMTDEEIVQILVDLTRFHGTPPGEPKYYEFWSQIDDNCWDRYRTWKWPMLLKVMNVFYKLGINRSSKYCHKALIKLSRKIDLLPPRILVEMMFYQSVIRHKDVPMFDVEVRLNQVIDDLTVDEIGIVCLSFFKTETKIRDQNILIKIYKRVIEEISEIKEITLVNFLKTFRYSSKPQLCEYMNDFFIRIIPHLDKFNILTIVHIALLGTNLQILNKELMEHIVKRANSEIETARLKDIERISLTIALFDLKTDSGIEIEFMKNVLDQLKKRVNEIVVFPRCYTSTIHYLSIKGIYDIELLKAALKEKYLHFTYGKNHFNYSQETLCLDSFTRINLKDIYDGPQLSERLRKGIATYTSHYIPYSGQPHKLTHTDKILLDVHEYSEKLFGKNIITQALPHFSLSDVIFCFDENGKSVTEEIIDLFSPRRVHSGLIYSKERLLSQRKPFSDNIDKYKMIALVIGGWNFFIRETEIPTGIMRLKLEQLKMIGYTPVLIFWKEWINKSLQHREDYLTKKVKEIIRQ</sequence>
<dbReference type="EMBL" id="JADBJN010000001">
    <property type="protein sequence ID" value="KAG5684956.1"/>
    <property type="molecule type" value="Genomic_DNA"/>
</dbReference>
<dbReference type="OrthoDB" id="10064757at2759"/>